<gene>
    <name evidence="5" type="ORF">UFOPK2289_00796</name>
    <name evidence="6" type="ORF">UFOPK2822_00870</name>
    <name evidence="7" type="ORF">UFOPK3346_00175</name>
    <name evidence="8" type="ORF">UFOPK3670_01386</name>
    <name evidence="9" type="ORF">UFOPK4308_01302</name>
</gene>
<dbReference type="PANTHER" id="PTHR32308:SF10">
    <property type="entry name" value="CITRATE LYASE SUBUNIT BETA"/>
    <property type="match status" value="1"/>
</dbReference>
<dbReference type="GO" id="GO:0000287">
    <property type="term" value="F:magnesium ion binding"/>
    <property type="evidence" value="ECO:0007669"/>
    <property type="project" value="TreeGrafter"/>
</dbReference>
<name>A0A6J6TZ52_9ZZZZ</name>
<dbReference type="EMBL" id="CAEZZC010000011">
    <property type="protein sequence ID" value="CAB4752034.1"/>
    <property type="molecule type" value="Genomic_DNA"/>
</dbReference>
<evidence type="ECO:0000313" key="5">
    <source>
        <dbReference type="EMBL" id="CAB4665150.1"/>
    </source>
</evidence>
<keyword evidence="2" id="KW-0479">Metal-binding</keyword>
<organism evidence="6">
    <name type="scientific">freshwater metagenome</name>
    <dbReference type="NCBI Taxonomy" id="449393"/>
    <lineage>
        <taxon>unclassified sequences</taxon>
        <taxon>metagenomes</taxon>
        <taxon>ecological metagenomes</taxon>
    </lineage>
</organism>
<dbReference type="EMBL" id="CAFBMV010000015">
    <property type="protein sequence ID" value="CAB4932576.1"/>
    <property type="molecule type" value="Genomic_DNA"/>
</dbReference>
<accession>A0A6J6TZ52</accession>
<evidence type="ECO:0000313" key="8">
    <source>
        <dbReference type="EMBL" id="CAB4932576.1"/>
    </source>
</evidence>
<dbReference type="GO" id="GO:0003824">
    <property type="term" value="F:catalytic activity"/>
    <property type="evidence" value="ECO:0007669"/>
    <property type="project" value="InterPro"/>
</dbReference>
<evidence type="ECO:0000256" key="1">
    <source>
        <dbReference type="ARBA" id="ARBA00001946"/>
    </source>
</evidence>
<dbReference type="EMBL" id="CAEZWT010000018">
    <property type="protein sequence ID" value="CAB4665150.1"/>
    <property type="molecule type" value="Genomic_DNA"/>
</dbReference>
<evidence type="ECO:0000256" key="2">
    <source>
        <dbReference type="ARBA" id="ARBA00022723"/>
    </source>
</evidence>
<protein>
    <submittedName>
        <fullName evidence="6">Unannotated protein</fullName>
    </submittedName>
</protein>
<evidence type="ECO:0000259" key="4">
    <source>
        <dbReference type="Pfam" id="PF03328"/>
    </source>
</evidence>
<comment type="cofactor">
    <cofactor evidence="1">
        <name>Mg(2+)</name>
        <dbReference type="ChEBI" id="CHEBI:18420"/>
    </cofactor>
</comment>
<evidence type="ECO:0000313" key="9">
    <source>
        <dbReference type="EMBL" id="CAB5063252.1"/>
    </source>
</evidence>
<reference evidence="6" key="1">
    <citation type="submission" date="2020-05" db="EMBL/GenBank/DDBJ databases">
        <authorList>
            <person name="Chiriac C."/>
            <person name="Salcher M."/>
            <person name="Ghai R."/>
            <person name="Kavagutti S V."/>
        </authorList>
    </citation>
    <scope>NUCLEOTIDE SEQUENCE</scope>
</reference>
<evidence type="ECO:0000313" key="7">
    <source>
        <dbReference type="EMBL" id="CAB4856252.1"/>
    </source>
</evidence>
<dbReference type="SUPFAM" id="SSF51621">
    <property type="entry name" value="Phosphoenolpyruvate/pyruvate domain"/>
    <property type="match status" value="1"/>
</dbReference>
<dbReference type="AlphaFoldDB" id="A0A6J6TZ52"/>
<dbReference type="EMBL" id="CAFBLE010000001">
    <property type="protein sequence ID" value="CAB4856252.1"/>
    <property type="molecule type" value="Genomic_DNA"/>
</dbReference>
<evidence type="ECO:0000313" key="6">
    <source>
        <dbReference type="EMBL" id="CAB4752034.1"/>
    </source>
</evidence>
<dbReference type="GO" id="GO:0006107">
    <property type="term" value="P:oxaloacetate metabolic process"/>
    <property type="evidence" value="ECO:0007669"/>
    <property type="project" value="TreeGrafter"/>
</dbReference>
<dbReference type="Gene3D" id="3.20.20.60">
    <property type="entry name" value="Phosphoenolpyruvate-binding domains"/>
    <property type="match status" value="1"/>
</dbReference>
<dbReference type="InterPro" id="IPR005000">
    <property type="entry name" value="Aldolase/citrate-lyase_domain"/>
</dbReference>
<evidence type="ECO:0000256" key="3">
    <source>
        <dbReference type="ARBA" id="ARBA00022842"/>
    </source>
</evidence>
<sequence>MSRVFDEEIIARIGAARSFLFVPGDVPERISKALASVADAVIVDLEDGVREEQKSLARSFLSDIGADHKPLLLVRVNATSTENFLLDVDSAIAAGADALVIPKFTATEQMNELETLLDTAEAKTTRKYKVPIIGLIESSAGVLSLIQTSELSERVVRLAFGSADLHTDLGIPYQKAGVQSDVAMAIIVLASAAHSLASPIDSPYFGLEDLDGLKLSVERAQGIGFRGKLCIHPNQLSIVVNGLKATEEDQAWAARVMQEWNNPARNGAGAIRLGDELIDEAMVRRARQVIELI</sequence>
<dbReference type="InterPro" id="IPR011206">
    <property type="entry name" value="Citrate_lyase_beta/mcl1/mcl2"/>
</dbReference>
<dbReference type="PANTHER" id="PTHR32308">
    <property type="entry name" value="LYASE BETA SUBUNIT, PUTATIVE (AFU_ORTHOLOGUE AFUA_4G13030)-RELATED"/>
    <property type="match status" value="1"/>
</dbReference>
<feature type="domain" description="HpcH/HpaI aldolase/citrate lyase" evidence="4">
    <location>
        <begin position="17"/>
        <end position="233"/>
    </location>
</feature>
<dbReference type="InterPro" id="IPR015813">
    <property type="entry name" value="Pyrv/PenolPyrv_kinase-like_dom"/>
</dbReference>
<dbReference type="InterPro" id="IPR040442">
    <property type="entry name" value="Pyrv_kinase-like_dom_sf"/>
</dbReference>
<dbReference type="Pfam" id="PF03328">
    <property type="entry name" value="HpcH_HpaI"/>
    <property type="match status" value="1"/>
</dbReference>
<keyword evidence="3" id="KW-0460">Magnesium</keyword>
<proteinExistence type="predicted"/>
<dbReference type="EMBL" id="CAFBQL010000010">
    <property type="protein sequence ID" value="CAB5063252.1"/>
    <property type="molecule type" value="Genomic_DNA"/>
</dbReference>
<dbReference type="PIRSF" id="PIRSF015582">
    <property type="entry name" value="Cit_lyase_B"/>
    <property type="match status" value="1"/>
</dbReference>